<dbReference type="PANTHER" id="PTHR32481:SF0">
    <property type="entry name" value="AMINOPEPTIDASE YPDE-RELATED"/>
    <property type="match status" value="1"/>
</dbReference>
<evidence type="ECO:0000256" key="7">
    <source>
        <dbReference type="PIRSR" id="PIRSR001123-1"/>
    </source>
</evidence>
<reference evidence="9" key="1">
    <citation type="submission" date="2020-08" db="EMBL/GenBank/DDBJ databases">
        <title>Genome public.</title>
        <authorList>
            <person name="Liu C."/>
            <person name="Sun Q."/>
        </authorList>
    </citation>
    <scope>NUCLEOTIDE SEQUENCE</scope>
    <source>
        <strain evidence="9">NSJ-50</strain>
    </source>
</reference>
<keyword evidence="5" id="KW-0378">Hydrolase</keyword>
<comment type="cofactor">
    <cofactor evidence="8">
        <name>a divalent metal cation</name>
        <dbReference type="ChEBI" id="CHEBI:60240"/>
    </cofactor>
    <text evidence="8">Binds 2 divalent metal cations per subunit.</text>
</comment>
<dbReference type="GO" id="GO:0006508">
    <property type="term" value="P:proteolysis"/>
    <property type="evidence" value="ECO:0007669"/>
    <property type="project" value="UniProtKB-KW"/>
</dbReference>
<feature type="binding site" evidence="8">
    <location>
        <position position="205"/>
    </location>
    <ligand>
        <name>Zn(2+)</name>
        <dbReference type="ChEBI" id="CHEBI:29105"/>
        <label>2</label>
    </ligand>
</feature>
<feature type="binding site" evidence="8">
    <location>
        <position position="172"/>
    </location>
    <ligand>
        <name>Zn(2+)</name>
        <dbReference type="ChEBI" id="CHEBI:29105"/>
        <label>2</label>
    </ligand>
</feature>
<evidence type="ECO:0000256" key="1">
    <source>
        <dbReference type="ARBA" id="ARBA00006272"/>
    </source>
</evidence>
<dbReference type="PANTHER" id="PTHR32481">
    <property type="entry name" value="AMINOPEPTIDASE"/>
    <property type="match status" value="1"/>
</dbReference>
<keyword evidence="10" id="KW-1185">Reference proteome</keyword>
<accession>A0A926IUM5</accession>
<evidence type="ECO:0000313" key="9">
    <source>
        <dbReference type="EMBL" id="MBC8596998.1"/>
    </source>
</evidence>
<evidence type="ECO:0000256" key="3">
    <source>
        <dbReference type="ARBA" id="ARBA00022670"/>
    </source>
</evidence>
<keyword evidence="4 8" id="KW-0479">Metal-binding</keyword>
<dbReference type="InterPro" id="IPR023367">
    <property type="entry name" value="Peptidase_M42_dom2"/>
</dbReference>
<dbReference type="EMBL" id="JACRTE010000012">
    <property type="protein sequence ID" value="MBC8596998.1"/>
    <property type="molecule type" value="Genomic_DNA"/>
</dbReference>
<evidence type="ECO:0000256" key="8">
    <source>
        <dbReference type="PIRSR" id="PIRSR001123-2"/>
    </source>
</evidence>
<dbReference type="RefSeq" id="WP_262432368.1">
    <property type="nucleotide sequence ID" value="NZ_JACRTE010000012.1"/>
</dbReference>
<evidence type="ECO:0000256" key="5">
    <source>
        <dbReference type="ARBA" id="ARBA00022801"/>
    </source>
</evidence>
<dbReference type="SUPFAM" id="SSF101821">
    <property type="entry name" value="Aminopeptidase/glucanase lid domain"/>
    <property type="match status" value="1"/>
</dbReference>
<sequence length="343" mass="36887">MIEQNIEKLTSLCGVSGNEQNVAEAVKGMFEKYCDTVYTDALGSVIGLKKGHGDGKVMIEVHIDEIGLMVTKITDEGFLKFTNIGGIDTRILPGNEVTVHGKKDLFGVVGAIAPHLLSAKELSSVIPKEKLFIDIGMSKSEAEKVVSVGDTVTFNAEFTMLGKRHIASKSQDDRTSVSVLLEVLSQLDETKLPFDLYVVGAVQEEVGLRGSTTVTYGIDPDFAVATDVCHGDTPDASENTFPLGDGTVFEVGPNISKKLAKNIIKSMDENKIKYNIEACGGNTGTDAWAMQICKNGVPTALFSIPLRYMHTPYETVCVDDVKETANAIAQFLKGLKKAGDALC</sequence>
<feature type="binding site" evidence="8">
    <location>
        <position position="227"/>
    </location>
    <ligand>
        <name>Zn(2+)</name>
        <dbReference type="ChEBI" id="CHEBI:29105"/>
        <label>1</label>
    </ligand>
</feature>
<dbReference type="GO" id="GO:0046872">
    <property type="term" value="F:metal ion binding"/>
    <property type="evidence" value="ECO:0007669"/>
    <property type="project" value="UniProtKB-UniRule"/>
</dbReference>
<feature type="binding site" evidence="8">
    <location>
        <position position="172"/>
    </location>
    <ligand>
        <name>Zn(2+)</name>
        <dbReference type="ChEBI" id="CHEBI:29105"/>
        <label>1</label>
    </ligand>
</feature>
<keyword evidence="3" id="KW-0645">Protease</keyword>
<dbReference type="Pfam" id="PF05343">
    <property type="entry name" value="Peptidase_M42"/>
    <property type="match status" value="1"/>
</dbReference>
<protein>
    <submittedName>
        <fullName evidence="9">M20/M25/M40 family metallo-hydrolase</fullName>
    </submittedName>
</protein>
<dbReference type="Gene3D" id="3.40.630.10">
    <property type="entry name" value="Zn peptidases"/>
    <property type="match status" value="1"/>
</dbReference>
<comment type="similarity">
    <text evidence="1 6">Belongs to the peptidase M42 family.</text>
</comment>
<dbReference type="Gene3D" id="2.40.30.40">
    <property type="entry name" value="Peptidase M42, domain 2"/>
    <property type="match status" value="1"/>
</dbReference>
<dbReference type="AlphaFoldDB" id="A0A926IUM5"/>
<proteinExistence type="inferred from homology"/>
<feature type="binding site" evidence="8">
    <location>
        <position position="62"/>
    </location>
    <ligand>
        <name>Zn(2+)</name>
        <dbReference type="ChEBI" id="CHEBI:29105"/>
        <label>1</label>
    </ligand>
</feature>
<feature type="binding site" evidence="8">
    <location>
        <position position="310"/>
    </location>
    <ligand>
        <name>Zn(2+)</name>
        <dbReference type="ChEBI" id="CHEBI:29105"/>
        <label>2</label>
    </ligand>
</feature>
<evidence type="ECO:0000256" key="6">
    <source>
        <dbReference type="PIRNR" id="PIRNR001123"/>
    </source>
</evidence>
<gene>
    <name evidence="9" type="ORF">H8706_08970</name>
</gene>
<dbReference type="InterPro" id="IPR051464">
    <property type="entry name" value="Peptidase_M42_aminopept"/>
</dbReference>
<evidence type="ECO:0000256" key="4">
    <source>
        <dbReference type="ARBA" id="ARBA00022723"/>
    </source>
</evidence>
<dbReference type="SUPFAM" id="SSF53187">
    <property type="entry name" value="Zn-dependent exopeptidases"/>
    <property type="match status" value="1"/>
</dbReference>
<dbReference type="Proteomes" id="UP000647416">
    <property type="component" value="Unassembled WGS sequence"/>
</dbReference>
<keyword evidence="2" id="KW-0031">Aminopeptidase</keyword>
<evidence type="ECO:0000256" key="2">
    <source>
        <dbReference type="ARBA" id="ARBA00022438"/>
    </source>
</evidence>
<name>A0A926IUM5_9FIRM</name>
<evidence type="ECO:0000313" key="10">
    <source>
        <dbReference type="Proteomes" id="UP000647416"/>
    </source>
</evidence>
<feature type="active site" description="Proton acceptor" evidence="7">
    <location>
        <position position="204"/>
    </location>
</feature>
<organism evidence="9 10">
    <name type="scientific">Qingrenia yutianensis</name>
    <dbReference type="NCBI Taxonomy" id="2763676"/>
    <lineage>
        <taxon>Bacteria</taxon>
        <taxon>Bacillati</taxon>
        <taxon>Bacillota</taxon>
        <taxon>Clostridia</taxon>
        <taxon>Eubacteriales</taxon>
        <taxon>Oscillospiraceae</taxon>
        <taxon>Qingrenia</taxon>
    </lineage>
</organism>
<dbReference type="InterPro" id="IPR008007">
    <property type="entry name" value="Peptidase_M42"/>
</dbReference>
<dbReference type="PIRSF" id="PIRSF001123">
    <property type="entry name" value="PepA_GA"/>
    <property type="match status" value="1"/>
</dbReference>
<dbReference type="GO" id="GO:0004177">
    <property type="term" value="F:aminopeptidase activity"/>
    <property type="evidence" value="ECO:0007669"/>
    <property type="project" value="UniProtKB-UniRule"/>
</dbReference>
<comment type="caution">
    <text evidence="9">The sequence shown here is derived from an EMBL/GenBank/DDBJ whole genome shotgun (WGS) entry which is preliminary data.</text>
</comment>